<evidence type="ECO:0000313" key="1">
    <source>
        <dbReference type="EMBL" id="RJP14533.1"/>
    </source>
</evidence>
<organism evidence="1 2">
    <name type="scientific">Abyssobacteria bacterium (strain SURF_5)</name>
    <dbReference type="NCBI Taxonomy" id="2093360"/>
    <lineage>
        <taxon>Bacteria</taxon>
        <taxon>Pseudomonadati</taxon>
        <taxon>Candidatus Hydrogenedentota</taxon>
        <taxon>Candidatus Abyssobacteria</taxon>
    </lineage>
</organism>
<dbReference type="EMBL" id="QZKU01000143">
    <property type="protein sequence ID" value="RJP14533.1"/>
    <property type="molecule type" value="Genomic_DNA"/>
</dbReference>
<reference evidence="1 2" key="1">
    <citation type="journal article" date="2017" name="ISME J.">
        <title>Energy and carbon metabolisms in a deep terrestrial subsurface fluid microbial community.</title>
        <authorList>
            <person name="Momper L."/>
            <person name="Jungbluth S.P."/>
            <person name="Lee M.D."/>
            <person name="Amend J.P."/>
        </authorList>
    </citation>
    <scope>NUCLEOTIDE SEQUENCE [LARGE SCALE GENOMIC DNA]</scope>
    <source>
        <strain evidence="1">SURF_5</strain>
    </source>
</reference>
<comment type="caution">
    <text evidence="1">The sequence shown here is derived from an EMBL/GenBank/DDBJ whole genome shotgun (WGS) entry which is preliminary data.</text>
</comment>
<evidence type="ECO:0000313" key="2">
    <source>
        <dbReference type="Proteomes" id="UP000265882"/>
    </source>
</evidence>
<name>A0A3A4MWK0_ABYX5</name>
<gene>
    <name evidence="1" type="ORF">C4520_21245</name>
</gene>
<dbReference type="Proteomes" id="UP000265882">
    <property type="component" value="Unassembled WGS sequence"/>
</dbReference>
<protein>
    <submittedName>
        <fullName evidence="1">Uncharacterized protein</fullName>
    </submittedName>
</protein>
<dbReference type="AlphaFoldDB" id="A0A3A4MWK0"/>
<sequence length="91" mass="10456">MKFEGAIIEEQGIKFAIVKVGKDIFEVPGRARDRMISFQSFFPDMAIVFMAAETGEVPQFYGRPDIVRLMMSKPLENIVWEQYSFDEAAEN</sequence>
<proteinExistence type="predicted"/>
<accession>A0A3A4MWK0</accession>